<name>A0A1X6ZHG1_9RHOB</name>
<keyword evidence="2" id="KW-0812">Transmembrane</keyword>
<evidence type="ECO:0000313" key="5">
    <source>
        <dbReference type="EMBL" id="SLN51347.1"/>
    </source>
</evidence>
<dbReference type="Proteomes" id="UP000193495">
    <property type="component" value="Unassembled WGS sequence"/>
</dbReference>
<evidence type="ECO:0000313" key="4">
    <source>
        <dbReference type="EMBL" id="PSK86017.1"/>
    </source>
</evidence>
<dbReference type="InterPro" id="IPR007076">
    <property type="entry name" value="TfoX_N"/>
</dbReference>
<protein>
    <submittedName>
        <fullName evidence="4">TfoX-like protein</fullName>
    </submittedName>
</protein>
<reference evidence="4 7" key="2">
    <citation type="submission" date="2018-03" db="EMBL/GenBank/DDBJ databases">
        <title>Genomic Encyclopedia of Archaeal and Bacterial Type Strains, Phase II (KMG-II): from individual species to whole genera.</title>
        <authorList>
            <person name="Goeker M."/>
        </authorList>
    </citation>
    <scope>NUCLEOTIDE SEQUENCE [LARGE SCALE GENOMIC DNA]</scope>
    <source>
        <strain evidence="4 7">DSM 29956</strain>
    </source>
</reference>
<feature type="domain" description="TfoX N-terminal" evidence="3">
    <location>
        <begin position="15"/>
        <end position="103"/>
    </location>
</feature>
<dbReference type="SUPFAM" id="SSF159894">
    <property type="entry name" value="YgaC/TfoX-N like"/>
    <property type="match status" value="1"/>
</dbReference>
<sequence>MAYDQGLAELLRDDLDGRPGISEQEMFGGLAFMLFGNMLCGVTSHGAMFRVGKDRQAEAMEIPGTGPMEFTGKPMGGMVSASDETMADEEARGTLLALALAHAEDLPAK</sequence>
<evidence type="ECO:0000256" key="2">
    <source>
        <dbReference type="SAM" id="Phobius"/>
    </source>
</evidence>
<keyword evidence="7" id="KW-1185">Reference proteome</keyword>
<proteinExistence type="predicted"/>
<dbReference type="RefSeq" id="WP_085896689.1">
    <property type="nucleotide sequence ID" value="NZ_FWFY01000006.1"/>
</dbReference>
<dbReference type="Proteomes" id="UP000240624">
    <property type="component" value="Unassembled WGS sequence"/>
</dbReference>
<gene>
    <name evidence="4" type="ORF">CLV79_10624</name>
    <name evidence="5" type="ORF">LOS8367_02356</name>
</gene>
<dbReference type="OrthoDB" id="214902at2"/>
<evidence type="ECO:0000256" key="1">
    <source>
        <dbReference type="SAM" id="MobiDB-lite"/>
    </source>
</evidence>
<feature type="transmembrane region" description="Helical" evidence="2">
    <location>
        <begin position="26"/>
        <end position="47"/>
    </location>
</feature>
<evidence type="ECO:0000313" key="7">
    <source>
        <dbReference type="Proteomes" id="UP000240624"/>
    </source>
</evidence>
<dbReference type="EMBL" id="PYGB01000006">
    <property type="protein sequence ID" value="PSK86017.1"/>
    <property type="molecule type" value="Genomic_DNA"/>
</dbReference>
<accession>A0A1X6ZHG1</accession>
<dbReference type="Pfam" id="PF04993">
    <property type="entry name" value="TfoX_N"/>
    <property type="match status" value="1"/>
</dbReference>
<evidence type="ECO:0000313" key="6">
    <source>
        <dbReference type="Proteomes" id="UP000193495"/>
    </source>
</evidence>
<keyword evidence="2" id="KW-1133">Transmembrane helix</keyword>
<dbReference type="EMBL" id="FWFY01000006">
    <property type="protein sequence ID" value="SLN51347.1"/>
    <property type="molecule type" value="Genomic_DNA"/>
</dbReference>
<evidence type="ECO:0000259" key="3">
    <source>
        <dbReference type="Pfam" id="PF04993"/>
    </source>
</evidence>
<dbReference type="AlphaFoldDB" id="A0A1X6ZHG1"/>
<dbReference type="Gene3D" id="3.30.1460.30">
    <property type="entry name" value="YgaC/TfoX-N like chaperone"/>
    <property type="match status" value="1"/>
</dbReference>
<feature type="region of interest" description="Disordered" evidence="1">
    <location>
        <begin position="63"/>
        <end position="86"/>
    </location>
</feature>
<organism evidence="5 6">
    <name type="scientific">Limimaricola soesokkakensis</name>
    <dbReference type="NCBI Taxonomy" id="1343159"/>
    <lineage>
        <taxon>Bacteria</taxon>
        <taxon>Pseudomonadati</taxon>
        <taxon>Pseudomonadota</taxon>
        <taxon>Alphaproteobacteria</taxon>
        <taxon>Rhodobacterales</taxon>
        <taxon>Paracoccaceae</taxon>
        <taxon>Limimaricola</taxon>
    </lineage>
</organism>
<reference evidence="5 6" key="1">
    <citation type="submission" date="2017-03" db="EMBL/GenBank/DDBJ databases">
        <authorList>
            <person name="Afonso C.L."/>
            <person name="Miller P.J."/>
            <person name="Scott M.A."/>
            <person name="Spackman E."/>
            <person name="Goraichik I."/>
            <person name="Dimitrov K.M."/>
            <person name="Suarez D.L."/>
            <person name="Swayne D.E."/>
        </authorList>
    </citation>
    <scope>NUCLEOTIDE SEQUENCE [LARGE SCALE GENOMIC DNA]</scope>
    <source>
        <strain evidence="5 6">CECT 8367</strain>
    </source>
</reference>
<keyword evidence="2" id="KW-0472">Membrane</keyword>